<dbReference type="GeneID" id="17325068"/>
<gene>
    <name evidence="2" type="ORF">CHC_T00005378001</name>
</gene>
<dbReference type="KEGG" id="ccp:CHC_T00005378001"/>
<protein>
    <submittedName>
        <fullName evidence="2">Uncharacterized protein</fullName>
    </submittedName>
</protein>
<name>S0F2Z4_CHOCR</name>
<dbReference type="Gramene" id="CDF77515">
    <property type="protein sequence ID" value="CDF77515"/>
    <property type="gene ID" value="CHC_T00005378001"/>
</dbReference>
<keyword evidence="3" id="KW-1185">Reference proteome</keyword>
<reference evidence="3" key="1">
    <citation type="journal article" date="2013" name="Proc. Natl. Acad. Sci. U.S.A.">
        <title>Genome structure and metabolic features in the red seaweed Chondrus crispus shed light on evolution of the Archaeplastida.</title>
        <authorList>
            <person name="Collen J."/>
            <person name="Porcel B."/>
            <person name="Carre W."/>
            <person name="Ball S.G."/>
            <person name="Chaparro C."/>
            <person name="Tonon T."/>
            <person name="Barbeyron T."/>
            <person name="Michel G."/>
            <person name="Noel B."/>
            <person name="Valentin K."/>
            <person name="Elias M."/>
            <person name="Artiguenave F."/>
            <person name="Arun A."/>
            <person name="Aury J.M."/>
            <person name="Barbosa-Neto J.F."/>
            <person name="Bothwell J.H."/>
            <person name="Bouget F.Y."/>
            <person name="Brillet L."/>
            <person name="Cabello-Hurtado F."/>
            <person name="Capella-Gutierrez S."/>
            <person name="Charrier B."/>
            <person name="Cladiere L."/>
            <person name="Cock J.M."/>
            <person name="Coelho S.M."/>
            <person name="Colleoni C."/>
            <person name="Czjzek M."/>
            <person name="Da Silva C."/>
            <person name="Delage L."/>
            <person name="Denoeud F."/>
            <person name="Deschamps P."/>
            <person name="Dittami S.M."/>
            <person name="Gabaldon T."/>
            <person name="Gachon C.M."/>
            <person name="Groisillier A."/>
            <person name="Herve C."/>
            <person name="Jabbari K."/>
            <person name="Katinka M."/>
            <person name="Kloareg B."/>
            <person name="Kowalczyk N."/>
            <person name="Labadie K."/>
            <person name="Leblanc C."/>
            <person name="Lopez P.J."/>
            <person name="McLachlan D.H."/>
            <person name="Meslet-Cladiere L."/>
            <person name="Moustafa A."/>
            <person name="Nehr Z."/>
            <person name="Nyvall Collen P."/>
            <person name="Panaud O."/>
            <person name="Partensky F."/>
            <person name="Poulain J."/>
            <person name="Rensing S.A."/>
            <person name="Rousvoal S."/>
            <person name="Samson G."/>
            <person name="Symeonidi A."/>
            <person name="Weissenbach J."/>
            <person name="Zambounis A."/>
            <person name="Wincker P."/>
            <person name="Boyen C."/>
        </authorList>
    </citation>
    <scope>NUCLEOTIDE SEQUENCE [LARGE SCALE GENOMIC DNA]</scope>
    <source>
        <strain evidence="3">cv. Stackhouse</strain>
    </source>
</reference>
<organism evidence="2 3">
    <name type="scientific">Chondrus crispus</name>
    <name type="common">Carrageen Irish moss</name>
    <name type="synonym">Polymorpha crispa</name>
    <dbReference type="NCBI Taxonomy" id="2769"/>
    <lineage>
        <taxon>Eukaryota</taxon>
        <taxon>Rhodophyta</taxon>
        <taxon>Florideophyceae</taxon>
        <taxon>Rhodymeniophycidae</taxon>
        <taxon>Gigartinales</taxon>
        <taxon>Gigartinaceae</taxon>
        <taxon>Chondrus</taxon>
    </lineage>
</organism>
<feature type="region of interest" description="Disordered" evidence="1">
    <location>
        <begin position="179"/>
        <end position="242"/>
    </location>
</feature>
<evidence type="ECO:0000256" key="1">
    <source>
        <dbReference type="SAM" id="MobiDB-lite"/>
    </source>
</evidence>
<sequence length="707" mass="78882">MQRNMPLQGQVDMHFVVCGEGTKDDDWVMAEYTAVPYTNLPHPTAFRILTVPPSPEVHQSPIVRIFPREVQLISYYANELSPVLFGTLRNAEPTIGTAPLPHSRDKLRTKAPQLSISRHHIRGANQRGTRMEHSFSPSPRSRPKARKHSDAETFLGPSELLEPSQLPLAFLAPELNRRSRFQSPQPRNSSPTVWPTSLLLPPALKPTTYKPPSPQAVPRISTRSNVSSTVRHAPSLSSSKKYAHVAYSPSRAASVLTERASLNSHLNKAQADVLEEDRAVVHEAQADVLEEDRAAVHEAIYERNAICHREGALSSHRRRSSAAILHGAERQPVSATAALDIPLPEVPRIGKTSLEKVVTRDPSPEKEERRVESFVYKSETQSCDDIVWQLEAAGSSVPAQTSGSSLNITSKNILIGCSRGNDSPYSGERLISSTERAKARNASTSKSVSGCPKQSRCVFGEKPRPKGRQVSKHHKRPRPGKLLYKEEFESKNKRYRGNVDLDASPVCVLRNSQDAKTCVTGPCRSATVSHGLQQTTVPVEPVRLSGERQAPARDEGAMTPIQKERPPSIDDFQPCIAQMVSFVQCYGSQIKCCDDRRMKLQQLLPLLLQPDSWHSYLQYRSAEERSLRDTDMFTVLTRPSRFSDRMTGLIGHGHDVRKRDTLEEPQQHYKNQSKDAYSFAQVSKDGPEPFLDEEDVNPVKMANARCR</sequence>
<proteinExistence type="predicted"/>
<evidence type="ECO:0000313" key="3">
    <source>
        <dbReference type="Proteomes" id="UP000012073"/>
    </source>
</evidence>
<feature type="region of interest" description="Disordered" evidence="1">
    <location>
        <begin position="116"/>
        <end position="151"/>
    </location>
</feature>
<feature type="compositionally biased region" description="Basic residues" evidence="1">
    <location>
        <begin position="465"/>
        <end position="479"/>
    </location>
</feature>
<dbReference type="EMBL" id="HG001843">
    <property type="protein sequence ID" value="CDF77515.1"/>
    <property type="molecule type" value="Genomic_DNA"/>
</dbReference>
<dbReference type="AlphaFoldDB" id="S0F2Z4"/>
<feature type="compositionally biased region" description="Basic and acidic residues" evidence="1">
    <location>
        <begin position="550"/>
        <end position="568"/>
    </location>
</feature>
<feature type="compositionally biased region" description="Polar residues" evidence="1">
    <location>
        <begin position="221"/>
        <end position="240"/>
    </location>
</feature>
<evidence type="ECO:0000313" key="2">
    <source>
        <dbReference type="EMBL" id="CDF77515.1"/>
    </source>
</evidence>
<feature type="region of interest" description="Disordered" evidence="1">
    <location>
        <begin position="548"/>
        <end position="568"/>
    </location>
</feature>
<dbReference type="Proteomes" id="UP000012073">
    <property type="component" value="Unassembled WGS sequence"/>
</dbReference>
<feature type="compositionally biased region" description="Polar residues" evidence="1">
    <location>
        <begin position="181"/>
        <end position="195"/>
    </location>
</feature>
<accession>S0F2Z4</accession>
<dbReference type="RefSeq" id="XP_005717299.1">
    <property type="nucleotide sequence ID" value="XM_005717242.1"/>
</dbReference>
<feature type="region of interest" description="Disordered" evidence="1">
    <location>
        <begin position="454"/>
        <end position="479"/>
    </location>
</feature>